<dbReference type="Gene3D" id="3.30.457.10">
    <property type="entry name" value="Copper amine oxidase-like, N-terminal domain"/>
    <property type="match status" value="1"/>
</dbReference>
<keyword evidence="2" id="KW-0732">Signal</keyword>
<dbReference type="InterPro" id="IPR036582">
    <property type="entry name" value="Mao_N_sf"/>
</dbReference>
<comment type="caution">
    <text evidence="4">The sequence shown here is derived from an EMBL/GenBank/DDBJ whole genome shotgun (WGS) entry which is preliminary data.</text>
</comment>
<feature type="compositionally biased region" description="Low complexity" evidence="1">
    <location>
        <begin position="40"/>
        <end position="58"/>
    </location>
</feature>
<dbReference type="Gene3D" id="2.60.40.10">
    <property type="entry name" value="Immunoglobulins"/>
    <property type="match status" value="1"/>
</dbReference>
<dbReference type="InterPro" id="IPR022409">
    <property type="entry name" value="PKD/Chitinase_dom"/>
</dbReference>
<dbReference type="EMBL" id="VSDO01000002">
    <property type="protein sequence ID" value="TYA13180.1"/>
    <property type="molecule type" value="Genomic_DNA"/>
</dbReference>
<dbReference type="SUPFAM" id="SSF55383">
    <property type="entry name" value="Copper amine oxidase, domain N"/>
    <property type="match status" value="1"/>
</dbReference>
<feature type="domain" description="PKD/Chitinase" evidence="3">
    <location>
        <begin position="346"/>
        <end position="417"/>
    </location>
</feature>
<organism evidence="4 5">
    <name type="scientific">Paenibacillus faecis</name>
    <dbReference type="NCBI Taxonomy" id="862114"/>
    <lineage>
        <taxon>Bacteria</taxon>
        <taxon>Bacillati</taxon>
        <taxon>Bacillota</taxon>
        <taxon>Bacilli</taxon>
        <taxon>Bacillales</taxon>
        <taxon>Paenibacillaceae</taxon>
        <taxon>Paenibacillus</taxon>
    </lineage>
</organism>
<evidence type="ECO:0000313" key="5">
    <source>
        <dbReference type="Proteomes" id="UP000325218"/>
    </source>
</evidence>
<evidence type="ECO:0000313" key="4">
    <source>
        <dbReference type="EMBL" id="TYA13180.1"/>
    </source>
</evidence>
<name>A0A5D0CU62_9BACL</name>
<feature type="compositionally biased region" description="Polar residues" evidence="1">
    <location>
        <begin position="110"/>
        <end position="122"/>
    </location>
</feature>
<feature type="region of interest" description="Disordered" evidence="1">
    <location>
        <begin position="29"/>
        <end position="136"/>
    </location>
</feature>
<dbReference type="InterPro" id="IPR035986">
    <property type="entry name" value="PKD_dom_sf"/>
</dbReference>
<keyword evidence="5" id="KW-1185">Reference proteome</keyword>
<feature type="compositionally biased region" description="Polar residues" evidence="1">
    <location>
        <begin position="76"/>
        <end position="91"/>
    </location>
</feature>
<dbReference type="Pfam" id="PF07833">
    <property type="entry name" value="Cu_amine_oxidN1"/>
    <property type="match status" value="1"/>
</dbReference>
<evidence type="ECO:0000256" key="1">
    <source>
        <dbReference type="SAM" id="MobiDB-lite"/>
    </source>
</evidence>
<dbReference type="RefSeq" id="WP_148451777.1">
    <property type="nucleotide sequence ID" value="NZ_VSDO01000002.1"/>
</dbReference>
<dbReference type="AlphaFoldDB" id="A0A5D0CU62"/>
<dbReference type="SUPFAM" id="SSF49299">
    <property type="entry name" value="PKD domain"/>
    <property type="match status" value="2"/>
</dbReference>
<feature type="signal peptide" evidence="2">
    <location>
        <begin position="1"/>
        <end position="25"/>
    </location>
</feature>
<dbReference type="InterPro" id="IPR013783">
    <property type="entry name" value="Ig-like_fold"/>
</dbReference>
<evidence type="ECO:0000259" key="3">
    <source>
        <dbReference type="SMART" id="SM00089"/>
    </source>
</evidence>
<feature type="chain" id="PRO_5023093137" evidence="2">
    <location>
        <begin position="26"/>
        <end position="762"/>
    </location>
</feature>
<dbReference type="SMART" id="SM00089">
    <property type="entry name" value="PKD"/>
    <property type="match status" value="1"/>
</dbReference>
<accession>A0A5D0CU62</accession>
<proteinExistence type="predicted"/>
<sequence>MNFKRLVITTVIALSQVAMVLPASAEEAVTPPASNGANATTSQNQSNTGSGNTSNQTTDPSGGQGNGQTGDQTSGENQGNTAPADNGTQGKSGDKGAPDGTVNGDPAAQTPDNQDPANQVPGTTEEPPVEITSNDAAGSGQLVLMMNSKKMYQNGKEYLAGYPMEVKDNVSYVSIRAIVERAGLQIAYDGKTKETIIKRGTDELRFKVNSASYKVNGVTTAMKGKSYSVQNNFMVPLTAITKALNIKYEVDLQGKRVILNLETKPKASFSIGNKEVIAGETLVQYVTESTSPIGLPIVNEEWQGKQDMFDTPGLYVVTYRVQDSSGQWSDPFSLTIEVRKPHTPPVANFTTDKDTYKMGELITYTDQSTDEVGIKSREWQNREYAFFSPGPVTIKLTVTNEFGLTSSIEKTITITNETLYTRDEFNKLFIPVGEKYGFDGTQVPSWERVNYQFTSEPTTLIRSNSPETVYSEGILYQESVMGNTRFMVHHVNATGKNVKMYIIATNNNAETVRLTQTNLGFAGPNPSAVGVGKASVQRYYESMQNGSQYKETWIAPGEKKLVMTELSAVALKQGDVISLLADLYSDNTLQYDVILIGADKDPIATLPWLGFVEKDKHNRGTFPEATRRIDYGELVGSKQTRLLIGDNSSDPFLVGYDTPRNGEYVLNAGNFGVLYTIKLHRVAPNTLVTFNPRGGFYTGYIMINGEIVPVAKESGVYAPNENVVLFRTGDSEQSVEFLFTAAPGSNLSVNLLFQPLPQKKQP</sequence>
<dbReference type="InterPro" id="IPR012854">
    <property type="entry name" value="Cu_amine_oxidase-like_N"/>
</dbReference>
<protein>
    <submittedName>
        <fullName evidence="4">Copper amine oxidase N-terminal domain-containing protein</fullName>
    </submittedName>
</protein>
<evidence type="ECO:0000256" key="2">
    <source>
        <dbReference type="SAM" id="SignalP"/>
    </source>
</evidence>
<gene>
    <name evidence="4" type="ORF">FRY98_10940</name>
</gene>
<dbReference type="OrthoDB" id="25008at2"/>
<reference evidence="4 5" key="1">
    <citation type="submission" date="2019-08" db="EMBL/GenBank/DDBJ databases">
        <title>Genome sequencing of Paenibacillus faecis DSM 23593(T).</title>
        <authorList>
            <person name="Kook J.-K."/>
            <person name="Park S.-N."/>
            <person name="Lim Y.K."/>
        </authorList>
    </citation>
    <scope>NUCLEOTIDE SEQUENCE [LARGE SCALE GENOMIC DNA]</scope>
    <source>
        <strain evidence="4 5">DSM 23593</strain>
    </source>
</reference>
<dbReference type="Proteomes" id="UP000325218">
    <property type="component" value="Unassembled WGS sequence"/>
</dbReference>